<sequence length="67" mass="7363">MYNRSSICDRNGTIEACTSTFPESTREVSGQPPCQHSANNHLFPTLTVLGLILGLSRVINPADDFIR</sequence>
<keyword evidence="2" id="KW-1185">Reference proteome</keyword>
<organism evidence="1 2">
    <name type="scientific">Liparis tanakae</name>
    <name type="common">Tanaka's snailfish</name>
    <dbReference type="NCBI Taxonomy" id="230148"/>
    <lineage>
        <taxon>Eukaryota</taxon>
        <taxon>Metazoa</taxon>
        <taxon>Chordata</taxon>
        <taxon>Craniata</taxon>
        <taxon>Vertebrata</taxon>
        <taxon>Euteleostomi</taxon>
        <taxon>Actinopterygii</taxon>
        <taxon>Neopterygii</taxon>
        <taxon>Teleostei</taxon>
        <taxon>Neoteleostei</taxon>
        <taxon>Acanthomorphata</taxon>
        <taxon>Eupercaria</taxon>
        <taxon>Perciformes</taxon>
        <taxon>Cottioidei</taxon>
        <taxon>Cottales</taxon>
        <taxon>Liparidae</taxon>
        <taxon>Liparis</taxon>
    </lineage>
</organism>
<accession>A0A4Z2J900</accession>
<dbReference type="AlphaFoldDB" id="A0A4Z2J900"/>
<protein>
    <submittedName>
        <fullName evidence="1">Uncharacterized protein</fullName>
    </submittedName>
</protein>
<evidence type="ECO:0000313" key="1">
    <source>
        <dbReference type="EMBL" id="TNN86696.1"/>
    </source>
</evidence>
<dbReference type="Proteomes" id="UP000314294">
    <property type="component" value="Unassembled WGS sequence"/>
</dbReference>
<proteinExistence type="predicted"/>
<name>A0A4Z2J900_9TELE</name>
<reference evidence="1 2" key="1">
    <citation type="submission" date="2019-03" db="EMBL/GenBank/DDBJ databases">
        <title>First draft genome of Liparis tanakae, snailfish: a comprehensive survey of snailfish specific genes.</title>
        <authorList>
            <person name="Kim W."/>
            <person name="Song I."/>
            <person name="Jeong J.-H."/>
            <person name="Kim D."/>
            <person name="Kim S."/>
            <person name="Ryu S."/>
            <person name="Song J.Y."/>
            <person name="Lee S.K."/>
        </authorList>
    </citation>
    <scope>NUCLEOTIDE SEQUENCE [LARGE SCALE GENOMIC DNA]</scope>
    <source>
        <tissue evidence="1">Muscle</tissue>
    </source>
</reference>
<comment type="caution">
    <text evidence="1">The sequence shown here is derived from an EMBL/GenBank/DDBJ whole genome shotgun (WGS) entry which is preliminary data.</text>
</comment>
<evidence type="ECO:0000313" key="2">
    <source>
        <dbReference type="Proteomes" id="UP000314294"/>
    </source>
</evidence>
<gene>
    <name evidence="1" type="ORF">EYF80_003164</name>
</gene>
<dbReference type="EMBL" id="SRLO01000014">
    <property type="protein sequence ID" value="TNN86696.1"/>
    <property type="molecule type" value="Genomic_DNA"/>
</dbReference>